<dbReference type="InterPro" id="IPR000677">
    <property type="entry name" value="Chitinase-like"/>
</dbReference>
<reference evidence="11" key="1">
    <citation type="submission" date="2016-10" db="EMBL/GenBank/DDBJ databases">
        <authorList>
            <person name="Varghese N."/>
            <person name="Submissions S."/>
        </authorList>
    </citation>
    <scope>NUCLEOTIDE SEQUENCE [LARGE SCALE GENOMIC DNA]</scope>
    <source>
        <strain evidence="11">UNC178MFTsu3.1</strain>
    </source>
</reference>
<keyword evidence="3 7" id="KW-0378">Hydrolase</keyword>
<keyword evidence="5 7" id="KW-0326">Glycosidase</keyword>
<dbReference type="InterPro" id="IPR001223">
    <property type="entry name" value="Glyco_hydro18_cat"/>
</dbReference>
<organism evidence="10 11">
    <name type="scientific">Dyella marensis</name>
    <dbReference type="NCBI Taxonomy" id="500610"/>
    <lineage>
        <taxon>Bacteria</taxon>
        <taxon>Pseudomonadati</taxon>
        <taxon>Pseudomonadota</taxon>
        <taxon>Gammaproteobacteria</taxon>
        <taxon>Lysobacterales</taxon>
        <taxon>Rhodanobacteraceae</taxon>
        <taxon>Dyella</taxon>
    </lineage>
</organism>
<dbReference type="GO" id="GO:0000272">
    <property type="term" value="P:polysaccharide catabolic process"/>
    <property type="evidence" value="ECO:0007669"/>
    <property type="project" value="UniProtKB-KW"/>
</dbReference>
<dbReference type="PANTHER" id="PTHR11177:SF317">
    <property type="entry name" value="CHITINASE 12-RELATED"/>
    <property type="match status" value="1"/>
</dbReference>
<dbReference type="EC" id="3.2.1.14" evidence="2"/>
<evidence type="ECO:0000256" key="8">
    <source>
        <dbReference type="RuleBase" id="RU004453"/>
    </source>
</evidence>
<comment type="similarity">
    <text evidence="8">Belongs to the glycosyl hydrolase 18 family.</text>
</comment>
<dbReference type="AlphaFoldDB" id="A0A1I1ZVY5"/>
<name>A0A1I1ZVY5_9GAMM</name>
<dbReference type="SUPFAM" id="SSF51445">
    <property type="entry name" value="(Trans)glycosidases"/>
    <property type="match status" value="1"/>
</dbReference>
<dbReference type="GO" id="GO:0008843">
    <property type="term" value="F:endochitinase activity"/>
    <property type="evidence" value="ECO:0007669"/>
    <property type="project" value="UniProtKB-EC"/>
</dbReference>
<dbReference type="PROSITE" id="PS51910">
    <property type="entry name" value="GH18_2"/>
    <property type="match status" value="1"/>
</dbReference>
<protein>
    <recommendedName>
        <fullName evidence="2">chitinase</fullName>
        <ecNumber evidence="2">3.2.1.14</ecNumber>
    </recommendedName>
</protein>
<dbReference type="STRING" id="500610.SAMN02799615_00824"/>
<keyword evidence="6" id="KW-0119">Carbohydrate metabolism</keyword>
<dbReference type="PANTHER" id="PTHR11177">
    <property type="entry name" value="CHITINASE"/>
    <property type="match status" value="1"/>
</dbReference>
<evidence type="ECO:0000256" key="4">
    <source>
        <dbReference type="ARBA" id="ARBA00023024"/>
    </source>
</evidence>
<dbReference type="InterPro" id="IPR050314">
    <property type="entry name" value="Glycosyl_Hydrlase_18"/>
</dbReference>
<dbReference type="EMBL" id="FONH01000002">
    <property type="protein sequence ID" value="SFE35548.1"/>
    <property type="molecule type" value="Genomic_DNA"/>
</dbReference>
<dbReference type="RefSeq" id="WP_051549018.1">
    <property type="nucleotide sequence ID" value="NZ_FONH01000002.1"/>
</dbReference>
<evidence type="ECO:0000256" key="3">
    <source>
        <dbReference type="ARBA" id="ARBA00022801"/>
    </source>
</evidence>
<dbReference type="InterPro" id="IPR011583">
    <property type="entry name" value="Chitinase_II/V-like_cat"/>
</dbReference>
<dbReference type="Gene3D" id="3.10.50.10">
    <property type="match status" value="1"/>
</dbReference>
<sequence length="381" mass="42106">MVGNASNGRPAAFRWVLGLVALALMGSAVAKESPATYRIVGYVADADPLPAIDPAKVDVLNYAFGTLDEQGHIVLRSPHATASLASLVGLRQRHPDLRIVLSVGGWSAGHFSEAALTEASRKRFADDAAKLIEQHDLDGLDVDWEYPTLPGGNISHRPEDRRNFSLMLEAVRARLEVLGKQHKGRHYLLTIASADNEFVAGIELARVARSLDWFNLMAYDFHNSLTPTTGHHAGLHPSKFDPPDDRAADKAVKQYLAAGVPASKLVLGVPFYGRAFTDVAPEHNGLQQKYGKFFGAPSWRELTADYIGKHGYVRYWDEQAQVPYLWNAKTRSFVSYEDPQSLQLKTGFIKSQHLGGAMYWEQSLDQDDQLLDVLVKGLHQP</sequence>
<gene>
    <name evidence="10" type="ORF">SAMN02799615_00824</name>
</gene>
<dbReference type="InterPro" id="IPR017853">
    <property type="entry name" value="GH"/>
</dbReference>
<accession>A0A1I1ZVY5</accession>
<dbReference type="GO" id="GO:0006032">
    <property type="term" value="P:chitin catabolic process"/>
    <property type="evidence" value="ECO:0007669"/>
    <property type="project" value="UniProtKB-KW"/>
</dbReference>
<dbReference type="CDD" id="cd06548">
    <property type="entry name" value="GH18_chitinase"/>
    <property type="match status" value="1"/>
</dbReference>
<dbReference type="SMART" id="SM00636">
    <property type="entry name" value="Glyco_18"/>
    <property type="match status" value="1"/>
</dbReference>
<dbReference type="Gene3D" id="3.20.20.80">
    <property type="entry name" value="Glycosidases"/>
    <property type="match status" value="1"/>
</dbReference>
<feature type="domain" description="GH18" evidence="9">
    <location>
        <begin position="37"/>
        <end position="381"/>
    </location>
</feature>
<keyword evidence="11" id="KW-1185">Reference proteome</keyword>
<evidence type="ECO:0000313" key="10">
    <source>
        <dbReference type="EMBL" id="SFE35548.1"/>
    </source>
</evidence>
<dbReference type="InterPro" id="IPR001579">
    <property type="entry name" value="Glyco_hydro_18_chit_AS"/>
</dbReference>
<dbReference type="SUPFAM" id="SSF54556">
    <property type="entry name" value="Chitinase insertion domain"/>
    <property type="match status" value="1"/>
</dbReference>
<dbReference type="Proteomes" id="UP000199477">
    <property type="component" value="Unassembled WGS sequence"/>
</dbReference>
<evidence type="ECO:0000256" key="5">
    <source>
        <dbReference type="ARBA" id="ARBA00023295"/>
    </source>
</evidence>
<evidence type="ECO:0000256" key="2">
    <source>
        <dbReference type="ARBA" id="ARBA00012729"/>
    </source>
</evidence>
<evidence type="ECO:0000256" key="1">
    <source>
        <dbReference type="ARBA" id="ARBA00000822"/>
    </source>
</evidence>
<dbReference type="Pfam" id="PF00704">
    <property type="entry name" value="Glyco_hydro_18"/>
    <property type="match status" value="1"/>
</dbReference>
<proteinExistence type="inferred from homology"/>
<dbReference type="GO" id="GO:0008061">
    <property type="term" value="F:chitin binding"/>
    <property type="evidence" value="ECO:0007669"/>
    <property type="project" value="InterPro"/>
</dbReference>
<keyword evidence="6" id="KW-0624">Polysaccharide degradation</keyword>
<dbReference type="PRINTS" id="PR00551">
    <property type="entry name" value="2SGLOBULIN"/>
</dbReference>
<evidence type="ECO:0000256" key="6">
    <source>
        <dbReference type="ARBA" id="ARBA00023326"/>
    </source>
</evidence>
<comment type="catalytic activity">
    <reaction evidence="1">
        <text>Random endo-hydrolysis of N-acetyl-beta-D-glucosaminide (1-&gt;4)-beta-linkages in chitin and chitodextrins.</text>
        <dbReference type="EC" id="3.2.1.14"/>
    </reaction>
</comment>
<keyword evidence="4" id="KW-0146">Chitin degradation</keyword>
<evidence type="ECO:0000256" key="7">
    <source>
        <dbReference type="RuleBase" id="RU000489"/>
    </source>
</evidence>
<dbReference type="InterPro" id="IPR029070">
    <property type="entry name" value="Chitinase_insertion_sf"/>
</dbReference>
<dbReference type="PROSITE" id="PS01095">
    <property type="entry name" value="GH18_1"/>
    <property type="match status" value="1"/>
</dbReference>
<evidence type="ECO:0000259" key="9">
    <source>
        <dbReference type="PROSITE" id="PS51910"/>
    </source>
</evidence>
<evidence type="ECO:0000313" key="11">
    <source>
        <dbReference type="Proteomes" id="UP000199477"/>
    </source>
</evidence>